<dbReference type="AlphaFoldDB" id="A0A1Y5XKX8"/>
<proteinExistence type="predicted"/>
<gene>
    <name evidence="1" type="ORF">SAMN05661093_03159</name>
</gene>
<evidence type="ECO:0008006" key="3">
    <source>
        <dbReference type="Google" id="ProtNLM"/>
    </source>
</evidence>
<reference evidence="1 2" key="1">
    <citation type="submission" date="2017-04" db="EMBL/GenBank/DDBJ databases">
        <authorList>
            <person name="Afonso C.L."/>
            <person name="Miller P.J."/>
            <person name="Scott M.A."/>
            <person name="Spackman E."/>
            <person name="Goraichik I."/>
            <person name="Dimitrov K.M."/>
            <person name="Suarez D.L."/>
            <person name="Swayne D.E."/>
        </authorList>
    </citation>
    <scope>NUCLEOTIDE SEQUENCE [LARGE SCALE GENOMIC DNA]</scope>
    <source>
        <strain evidence="1 2">DSM 43828</strain>
    </source>
</reference>
<sequence>MPGRACTGIGSVVLATGLLTGCGAVNDHWDLPMSPLERPTDIPLQNRDVCAALKADRTAAGCHLMTENGTAEILIFPRVDGGLRRYSDAVDGDTVRWLGIDKFPAIQLIGAGSDGIASCRVALDVAPEQVLLIVYRQQAADPKLAPCKPARDFAAKAIAALQSTSP</sequence>
<accession>A0A1Y5XKX8</accession>
<dbReference type="EMBL" id="FWXV01000002">
    <property type="protein sequence ID" value="SMC95430.1"/>
    <property type="molecule type" value="Genomic_DNA"/>
</dbReference>
<dbReference type="PROSITE" id="PS51257">
    <property type="entry name" value="PROKAR_LIPOPROTEIN"/>
    <property type="match status" value="1"/>
</dbReference>
<evidence type="ECO:0000313" key="2">
    <source>
        <dbReference type="Proteomes" id="UP000192674"/>
    </source>
</evidence>
<organism evidence="1 2">
    <name type="scientific">Kibdelosporangium aridum</name>
    <dbReference type="NCBI Taxonomy" id="2030"/>
    <lineage>
        <taxon>Bacteria</taxon>
        <taxon>Bacillati</taxon>
        <taxon>Actinomycetota</taxon>
        <taxon>Actinomycetes</taxon>
        <taxon>Pseudonocardiales</taxon>
        <taxon>Pseudonocardiaceae</taxon>
        <taxon>Kibdelosporangium</taxon>
    </lineage>
</organism>
<protein>
    <recommendedName>
        <fullName evidence="3">DUF3558 domain-containing protein</fullName>
    </recommendedName>
</protein>
<keyword evidence="2" id="KW-1185">Reference proteome</keyword>
<name>A0A1Y5XKX8_KIBAR</name>
<evidence type="ECO:0000313" key="1">
    <source>
        <dbReference type="EMBL" id="SMC95430.1"/>
    </source>
</evidence>
<dbReference type="Proteomes" id="UP000192674">
    <property type="component" value="Unassembled WGS sequence"/>
</dbReference>